<dbReference type="Gene3D" id="3.30.980.10">
    <property type="entry name" value="Threonyl-trna Synthetase, Chain A, domain 2"/>
    <property type="match status" value="1"/>
</dbReference>
<dbReference type="PANTHER" id="PTHR11777">
    <property type="entry name" value="ALANYL-TRNA SYNTHETASE"/>
    <property type="match status" value="1"/>
</dbReference>
<evidence type="ECO:0000313" key="13">
    <source>
        <dbReference type="Proteomes" id="UP000178873"/>
    </source>
</evidence>
<dbReference type="SUPFAM" id="SSF55681">
    <property type="entry name" value="Class II aaRS and biotin synthetases"/>
    <property type="match status" value="1"/>
</dbReference>
<feature type="domain" description="Alanyl-transfer RNA synthetases family profile" evidence="10">
    <location>
        <begin position="1"/>
        <end position="627"/>
    </location>
</feature>
<comment type="similarity">
    <text evidence="1">Belongs to the class-II aminoacyl-tRNA synthetase family.</text>
</comment>
<evidence type="ECO:0000259" key="11">
    <source>
        <dbReference type="PROSITE" id="PS50862"/>
    </source>
</evidence>
<dbReference type="GO" id="GO:0000049">
    <property type="term" value="F:tRNA binding"/>
    <property type="evidence" value="ECO:0007669"/>
    <property type="project" value="UniProtKB-KW"/>
</dbReference>
<dbReference type="InterPro" id="IPR002318">
    <property type="entry name" value="Ala-tRNA-lgiase_IIc"/>
</dbReference>
<gene>
    <name evidence="12" type="ORF">A2664_03500</name>
</gene>
<keyword evidence="9" id="KW-0030">Aminoacyl-tRNA synthetase</keyword>
<comment type="caution">
    <text evidence="12">The sequence shown here is derived from an EMBL/GenBank/DDBJ whole genome shotgun (WGS) entry which is preliminary data.</text>
</comment>
<keyword evidence="4" id="KW-0436">Ligase</keyword>
<evidence type="ECO:0000256" key="5">
    <source>
        <dbReference type="ARBA" id="ARBA00022741"/>
    </source>
</evidence>
<evidence type="ECO:0000256" key="3">
    <source>
        <dbReference type="ARBA" id="ARBA00022555"/>
    </source>
</evidence>
<keyword evidence="6" id="KW-0067">ATP-binding</keyword>
<dbReference type="InterPro" id="IPR018165">
    <property type="entry name" value="Ala-tRNA-synth_IIc_core"/>
</dbReference>
<dbReference type="SMART" id="SM00863">
    <property type="entry name" value="tRNA_SAD"/>
    <property type="match status" value="1"/>
</dbReference>
<dbReference type="InterPro" id="IPR018163">
    <property type="entry name" value="Thr/Ala-tRNA-synth_IIc_edit"/>
</dbReference>
<dbReference type="STRING" id="1802301.A2664_03500"/>
<evidence type="ECO:0000256" key="7">
    <source>
        <dbReference type="ARBA" id="ARBA00022884"/>
    </source>
</evidence>
<keyword evidence="8" id="KW-0648">Protein biosynthesis</keyword>
<dbReference type="GO" id="GO:0006419">
    <property type="term" value="P:alanyl-tRNA aminoacylation"/>
    <property type="evidence" value="ECO:0007669"/>
    <property type="project" value="InterPro"/>
</dbReference>
<dbReference type="GO" id="GO:0002161">
    <property type="term" value="F:aminoacyl-tRNA deacylase activity"/>
    <property type="evidence" value="ECO:0007669"/>
    <property type="project" value="TreeGrafter"/>
</dbReference>
<feature type="domain" description="Aminoacyl-transfer RNA synthetases class-II family profile" evidence="11">
    <location>
        <begin position="59"/>
        <end position="308"/>
    </location>
</feature>
<keyword evidence="7" id="KW-0694">RNA-binding</keyword>
<dbReference type="Gene3D" id="3.30.54.20">
    <property type="match status" value="1"/>
</dbReference>
<dbReference type="FunFam" id="3.30.980.10:FF:000004">
    <property type="entry name" value="Alanine--tRNA ligase, cytoplasmic"/>
    <property type="match status" value="1"/>
</dbReference>
<dbReference type="PROSITE" id="PS50862">
    <property type="entry name" value="AA_TRNA_LIGASE_II"/>
    <property type="match status" value="1"/>
</dbReference>
<evidence type="ECO:0000256" key="9">
    <source>
        <dbReference type="ARBA" id="ARBA00023146"/>
    </source>
</evidence>
<dbReference type="PROSITE" id="PS50860">
    <property type="entry name" value="AA_TRNA_LIGASE_II_ALA"/>
    <property type="match status" value="1"/>
</dbReference>
<dbReference type="PANTHER" id="PTHR11777:SF9">
    <property type="entry name" value="ALANINE--TRNA LIGASE, CYTOPLASMIC"/>
    <property type="match status" value="1"/>
</dbReference>
<name>A0A1G2M1B7_9BACT</name>
<accession>A0A1G2M1B7</accession>
<keyword evidence="3" id="KW-0820">tRNA-binding</keyword>
<dbReference type="Gene3D" id="3.30.930.10">
    <property type="entry name" value="Bira Bifunctional Protein, Domain 2"/>
    <property type="match status" value="1"/>
</dbReference>
<evidence type="ECO:0000256" key="6">
    <source>
        <dbReference type="ARBA" id="ARBA00022840"/>
    </source>
</evidence>
<dbReference type="GO" id="GO:0004813">
    <property type="term" value="F:alanine-tRNA ligase activity"/>
    <property type="evidence" value="ECO:0007669"/>
    <property type="project" value="UniProtKB-EC"/>
</dbReference>
<keyword evidence="5" id="KW-0547">Nucleotide-binding</keyword>
<dbReference type="PRINTS" id="PR00980">
    <property type="entry name" value="TRNASYNTHALA"/>
</dbReference>
<dbReference type="InterPro" id="IPR045864">
    <property type="entry name" value="aa-tRNA-synth_II/BPL/LPL"/>
</dbReference>
<dbReference type="AlphaFoldDB" id="A0A1G2M1B7"/>
<dbReference type="EC" id="6.1.1.7" evidence="2"/>
<dbReference type="GO" id="GO:0005737">
    <property type="term" value="C:cytoplasm"/>
    <property type="evidence" value="ECO:0007669"/>
    <property type="project" value="InterPro"/>
</dbReference>
<dbReference type="GO" id="GO:0005524">
    <property type="term" value="F:ATP binding"/>
    <property type="evidence" value="ECO:0007669"/>
    <property type="project" value="UniProtKB-KW"/>
</dbReference>
<sequence length="627" mass="70749">MDIETLRDRYLKFFELEGHAIIPSASLLPENDPTTLFTGSGMQPIIPFLLGAPHPAGKRLVDAQKCFRAEDMDEVGDNRHTTFFEMLGNWSFGDYFKREQLSWFFSFLTDNLGISPERLYVTVFAGDQTLNLPKDTDSVLIWKELFKSKGIIANDVHLGSLEEASRSGMQGGRIFYYDARKNWWSRSGAPHAMPSGEPGGPDSEMFYEFTAIKHDPRFGAECHPNCDCGRFLEIGNSVFMEYVKSADGSFKSLPQKNVDFGGGLERIGAALLNSPDIFAVDVLKRAVEKLERISKRSYKASTEEEKRPFRIIADHLRAATFMIAAGVEPSNKDRGYVVRRLVRRALFNARALQIEGTAWIKEVVDVYIQSYGRFYPEIDDGQEEVVKHLLLEAEKFLKTLEAGVRQFTQVATKGVLQAEDIFNLYQSYGFPEELSIELARKQGLTVDTTELATHRDKHRELSRNTSEKKFKGGLADTSDMSIKYHTATHLLNQALRQVLGNHVYQKGSNITPERLRFDFPNDTKLTSEQIVEVERIVNEKIAEALPVEKTTMPYAEAQKQGVVGVFGERYPEIVSVYRIGFLEKGFFSQEICGGPHVNNTSELGGNFKISKEEGISRGVRRIRAVLG</sequence>
<evidence type="ECO:0000259" key="10">
    <source>
        <dbReference type="PROSITE" id="PS50860"/>
    </source>
</evidence>
<dbReference type="EMBL" id="MHRF01000013">
    <property type="protein sequence ID" value="OHA17657.1"/>
    <property type="molecule type" value="Genomic_DNA"/>
</dbReference>
<dbReference type="SUPFAM" id="SSF55186">
    <property type="entry name" value="ThrRS/AlaRS common domain"/>
    <property type="match status" value="1"/>
</dbReference>
<dbReference type="SUPFAM" id="SSF101353">
    <property type="entry name" value="Putative anticodon-binding domain of alanyl-tRNA synthetase (AlaRS)"/>
    <property type="match status" value="1"/>
</dbReference>
<dbReference type="InterPro" id="IPR050058">
    <property type="entry name" value="Ala-tRNA_ligase"/>
</dbReference>
<dbReference type="Pfam" id="PF01411">
    <property type="entry name" value="tRNA-synt_2c"/>
    <property type="match status" value="1"/>
</dbReference>
<dbReference type="InterPro" id="IPR006195">
    <property type="entry name" value="aa-tRNA-synth_II"/>
</dbReference>
<proteinExistence type="inferred from homology"/>
<evidence type="ECO:0000256" key="1">
    <source>
        <dbReference type="ARBA" id="ARBA00008226"/>
    </source>
</evidence>
<dbReference type="InterPro" id="IPR018164">
    <property type="entry name" value="Ala-tRNA-synth_IIc_N"/>
</dbReference>
<dbReference type="Pfam" id="PF07973">
    <property type="entry name" value="tRNA_SAD"/>
    <property type="match status" value="1"/>
</dbReference>
<evidence type="ECO:0000256" key="4">
    <source>
        <dbReference type="ARBA" id="ARBA00022598"/>
    </source>
</evidence>
<dbReference type="CDD" id="cd00673">
    <property type="entry name" value="AlaRS_core"/>
    <property type="match status" value="1"/>
</dbReference>
<protein>
    <recommendedName>
        <fullName evidence="2">alanine--tRNA ligase</fullName>
        <ecNumber evidence="2">6.1.1.7</ecNumber>
    </recommendedName>
</protein>
<dbReference type="Proteomes" id="UP000178873">
    <property type="component" value="Unassembled WGS sequence"/>
</dbReference>
<evidence type="ECO:0000256" key="8">
    <source>
        <dbReference type="ARBA" id="ARBA00022917"/>
    </source>
</evidence>
<dbReference type="InterPro" id="IPR018162">
    <property type="entry name" value="Ala-tRNA-ligase_IIc_anticod-bd"/>
</dbReference>
<evidence type="ECO:0000256" key="2">
    <source>
        <dbReference type="ARBA" id="ARBA00013168"/>
    </source>
</evidence>
<dbReference type="InterPro" id="IPR012947">
    <property type="entry name" value="tRNA_SAD"/>
</dbReference>
<reference evidence="12 13" key="1">
    <citation type="journal article" date="2016" name="Nat. Commun.">
        <title>Thousands of microbial genomes shed light on interconnected biogeochemical processes in an aquifer system.</title>
        <authorList>
            <person name="Anantharaman K."/>
            <person name="Brown C.T."/>
            <person name="Hug L.A."/>
            <person name="Sharon I."/>
            <person name="Castelle C.J."/>
            <person name="Probst A.J."/>
            <person name="Thomas B.C."/>
            <person name="Singh A."/>
            <person name="Wilkins M.J."/>
            <person name="Karaoz U."/>
            <person name="Brodie E.L."/>
            <person name="Williams K.H."/>
            <person name="Hubbard S.S."/>
            <person name="Banfield J.F."/>
        </authorList>
    </citation>
    <scope>NUCLEOTIDE SEQUENCE [LARGE SCALE GENOMIC DNA]</scope>
</reference>
<organism evidence="12 13">
    <name type="scientific">Candidatus Taylorbacteria bacterium RIFCSPHIGHO2_01_FULL_46_22b</name>
    <dbReference type="NCBI Taxonomy" id="1802301"/>
    <lineage>
        <taxon>Bacteria</taxon>
        <taxon>Candidatus Tayloriibacteriota</taxon>
    </lineage>
</organism>
<evidence type="ECO:0000313" key="12">
    <source>
        <dbReference type="EMBL" id="OHA17657.1"/>
    </source>
</evidence>